<name>A0ABN2H331_9ACTN</name>
<organism evidence="2 3">
    <name type="scientific">Nonomuraea maheshkhaliensis</name>
    <dbReference type="NCBI Taxonomy" id="419590"/>
    <lineage>
        <taxon>Bacteria</taxon>
        <taxon>Bacillati</taxon>
        <taxon>Actinomycetota</taxon>
        <taxon>Actinomycetes</taxon>
        <taxon>Streptosporangiales</taxon>
        <taxon>Streptosporangiaceae</taxon>
        <taxon>Nonomuraea</taxon>
    </lineage>
</organism>
<protein>
    <recommendedName>
        <fullName evidence="4">Transcriptional regulator</fullName>
    </recommendedName>
</protein>
<accession>A0ABN2H331</accession>
<evidence type="ECO:0000256" key="1">
    <source>
        <dbReference type="SAM" id="MobiDB-lite"/>
    </source>
</evidence>
<dbReference type="EMBL" id="BAAAMU010000122">
    <property type="protein sequence ID" value="GAA1680928.1"/>
    <property type="molecule type" value="Genomic_DNA"/>
</dbReference>
<sequence>MPPRRTRPVVNRALAALIEQAGWTHAATAQQVNAVAAETGERIHYDRSAVGHWLTGTVPRPEAVHAAVEAFRRRLGRPDLGPAHLGWPDPGAGPPADDPWRGDPVARLATLGEDDLLNRRTVLTAGTFTLAALSSLSNLSGISGTSARSARRARVPGPSGRPGAGDVARIRAATVAFADLDDRFGGAHARVAVAAYLAREVTPLLREASGRTRPDLFAAAADLGYLAAYMAMDAGANALAQRYYISTVRLADEAGDLLLRATALRSMAVQAAELGHDGEALALADAAASALGGHGPRRTLAWITGMRAEAHAAAGTRWDALNLLRRTENQLERAGSPQEAGWGNYRHESLEHQIGLTLTQLGDHATAARHFTASMNARRPVETRTRVLIGLRAANAYLRAGDPERAAVTALGFGDDVRLTASARVGDELRRLRAGWQRFRDSPLVAEADRAMSTGPQSTGPQSTGPLATGRAR</sequence>
<comment type="caution">
    <text evidence="2">The sequence shown here is derived from an EMBL/GenBank/DDBJ whole genome shotgun (WGS) entry which is preliminary data.</text>
</comment>
<reference evidence="2 3" key="1">
    <citation type="journal article" date="2019" name="Int. J. Syst. Evol. Microbiol.">
        <title>The Global Catalogue of Microorganisms (GCM) 10K type strain sequencing project: providing services to taxonomists for standard genome sequencing and annotation.</title>
        <authorList>
            <consortium name="The Broad Institute Genomics Platform"/>
            <consortium name="The Broad Institute Genome Sequencing Center for Infectious Disease"/>
            <person name="Wu L."/>
            <person name="Ma J."/>
        </authorList>
    </citation>
    <scope>NUCLEOTIDE SEQUENCE [LARGE SCALE GENOMIC DNA]</scope>
    <source>
        <strain evidence="2 3">JCM 13929</strain>
    </source>
</reference>
<dbReference type="Proteomes" id="UP001500064">
    <property type="component" value="Unassembled WGS sequence"/>
</dbReference>
<keyword evidence="3" id="KW-1185">Reference proteome</keyword>
<evidence type="ECO:0000313" key="3">
    <source>
        <dbReference type="Proteomes" id="UP001500064"/>
    </source>
</evidence>
<feature type="region of interest" description="Disordered" evidence="1">
    <location>
        <begin position="450"/>
        <end position="473"/>
    </location>
</feature>
<gene>
    <name evidence="2" type="ORF">GCM10009733_092100</name>
</gene>
<evidence type="ECO:0008006" key="4">
    <source>
        <dbReference type="Google" id="ProtNLM"/>
    </source>
</evidence>
<proteinExistence type="predicted"/>
<feature type="compositionally biased region" description="Polar residues" evidence="1">
    <location>
        <begin position="454"/>
        <end position="466"/>
    </location>
</feature>
<evidence type="ECO:0000313" key="2">
    <source>
        <dbReference type="EMBL" id="GAA1680928.1"/>
    </source>
</evidence>